<dbReference type="SUPFAM" id="SSF63829">
    <property type="entry name" value="Calcium-dependent phosphotriesterase"/>
    <property type="match status" value="1"/>
</dbReference>
<dbReference type="Gene3D" id="2.120.10.30">
    <property type="entry name" value="TolB, C-terminal domain"/>
    <property type="match status" value="1"/>
</dbReference>
<protein>
    <recommendedName>
        <fullName evidence="4">SMP-30/Gluconolactonase/LRE-like region domain-containing protein</fullName>
    </recommendedName>
</protein>
<comment type="caution">
    <text evidence="2">The sequence shown here is derived from an EMBL/GenBank/DDBJ whole genome shotgun (WGS) entry which is preliminary data.</text>
</comment>
<dbReference type="PANTHER" id="PTHR42060:SF1">
    <property type="entry name" value="NHL REPEAT-CONTAINING PROTEIN"/>
    <property type="match status" value="1"/>
</dbReference>
<keyword evidence="1" id="KW-0732">Signal</keyword>
<evidence type="ECO:0000313" key="3">
    <source>
        <dbReference type="Proteomes" id="UP001221142"/>
    </source>
</evidence>
<evidence type="ECO:0000313" key="2">
    <source>
        <dbReference type="EMBL" id="KAJ7606215.1"/>
    </source>
</evidence>
<dbReference type="AlphaFoldDB" id="A0AAD7F9D0"/>
<evidence type="ECO:0000256" key="1">
    <source>
        <dbReference type="SAM" id="SignalP"/>
    </source>
</evidence>
<accession>A0AAD7F9D0</accession>
<proteinExistence type="predicted"/>
<dbReference type="PANTHER" id="PTHR42060">
    <property type="entry name" value="NHL REPEAT-CONTAINING PROTEIN-RELATED"/>
    <property type="match status" value="1"/>
</dbReference>
<organism evidence="2 3">
    <name type="scientific">Roridomyces roridus</name>
    <dbReference type="NCBI Taxonomy" id="1738132"/>
    <lineage>
        <taxon>Eukaryota</taxon>
        <taxon>Fungi</taxon>
        <taxon>Dikarya</taxon>
        <taxon>Basidiomycota</taxon>
        <taxon>Agaricomycotina</taxon>
        <taxon>Agaricomycetes</taxon>
        <taxon>Agaricomycetidae</taxon>
        <taxon>Agaricales</taxon>
        <taxon>Marasmiineae</taxon>
        <taxon>Mycenaceae</taxon>
        <taxon>Roridomyces</taxon>
    </lineage>
</organism>
<feature type="chain" id="PRO_5042162597" description="SMP-30/Gluconolactonase/LRE-like region domain-containing protein" evidence="1">
    <location>
        <begin position="19"/>
        <end position="344"/>
    </location>
</feature>
<gene>
    <name evidence="2" type="ORF">FB45DRAFT_1139892</name>
</gene>
<keyword evidence="3" id="KW-1185">Reference proteome</keyword>
<name>A0AAD7F9D0_9AGAR</name>
<dbReference type="EMBL" id="JARKIF010000061">
    <property type="protein sequence ID" value="KAJ7606215.1"/>
    <property type="molecule type" value="Genomic_DNA"/>
</dbReference>
<reference evidence="2" key="1">
    <citation type="submission" date="2023-03" db="EMBL/GenBank/DDBJ databases">
        <title>Massive genome expansion in bonnet fungi (Mycena s.s.) driven by repeated elements and novel gene families across ecological guilds.</title>
        <authorList>
            <consortium name="Lawrence Berkeley National Laboratory"/>
            <person name="Harder C.B."/>
            <person name="Miyauchi S."/>
            <person name="Viragh M."/>
            <person name="Kuo A."/>
            <person name="Thoen E."/>
            <person name="Andreopoulos B."/>
            <person name="Lu D."/>
            <person name="Skrede I."/>
            <person name="Drula E."/>
            <person name="Henrissat B."/>
            <person name="Morin E."/>
            <person name="Kohler A."/>
            <person name="Barry K."/>
            <person name="LaButti K."/>
            <person name="Morin E."/>
            <person name="Salamov A."/>
            <person name="Lipzen A."/>
            <person name="Mereny Z."/>
            <person name="Hegedus B."/>
            <person name="Baldrian P."/>
            <person name="Stursova M."/>
            <person name="Weitz H."/>
            <person name="Taylor A."/>
            <person name="Grigoriev I.V."/>
            <person name="Nagy L.G."/>
            <person name="Martin F."/>
            <person name="Kauserud H."/>
        </authorList>
    </citation>
    <scope>NUCLEOTIDE SEQUENCE</scope>
    <source>
        <strain evidence="2">9284</strain>
    </source>
</reference>
<dbReference type="InterPro" id="IPR011042">
    <property type="entry name" value="6-blade_b-propeller_TolB-like"/>
</dbReference>
<sequence>MKLFALLALPLLSLSVGALYNATVVYQSPDPLHLLFEDLVARASGHLLLTACNSSTLHSFDPSRSETGLTPIHTFPNCDGLMGIVEIEPDVFAVASGFIDLIAKRGANMTVWTVDLNPSHSAPLVRKVAVVPNCSILDGFSTIPGSPHLILAADPGEGVVWQINLVTGASRIAFDDPSMSVDGPPPALGVNGIHVRDGFLYYSNSDATTFSRIPVQLNANEDMVRAGNAAAQLMSTAQPAGFDHEYDGFDFDAEGRVWAATHTGAVTLITQRGDGSFEAEIVAGSLVGPSIIEEPSSAQFGRGSAKQAATLYVTTAAGQLLAVDTSAGAPGSTEKCHVKQPRCY</sequence>
<feature type="signal peptide" evidence="1">
    <location>
        <begin position="1"/>
        <end position="18"/>
    </location>
</feature>
<dbReference type="Proteomes" id="UP001221142">
    <property type="component" value="Unassembled WGS sequence"/>
</dbReference>
<evidence type="ECO:0008006" key="4">
    <source>
        <dbReference type="Google" id="ProtNLM"/>
    </source>
</evidence>
<dbReference type="InterPro" id="IPR052998">
    <property type="entry name" value="Hetero-Diels-Alderase-like"/>
</dbReference>